<dbReference type="InterPro" id="IPR007324">
    <property type="entry name" value="Sugar-bd_dom_put"/>
</dbReference>
<name>X1UH33_9ZZZZ</name>
<dbReference type="Gene3D" id="3.40.50.1360">
    <property type="match status" value="1"/>
</dbReference>
<protein>
    <recommendedName>
        <fullName evidence="1">Sugar-binding domain-containing protein</fullName>
    </recommendedName>
</protein>
<gene>
    <name evidence="2" type="ORF">S12H4_59487</name>
</gene>
<organism evidence="2">
    <name type="scientific">marine sediment metagenome</name>
    <dbReference type="NCBI Taxonomy" id="412755"/>
    <lineage>
        <taxon>unclassified sequences</taxon>
        <taxon>metagenomes</taxon>
        <taxon>ecological metagenomes</taxon>
    </lineage>
</organism>
<proteinExistence type="predicted"/>
<sequence length="51" mass="5823">GIVGDIALRFFDINGKKVDNFLNSRLIGLTLEEIKTIPHQRLRTMDGQVLR</sequence>
<accession>X1UH33</accession>
<dbReference type="InterPro" id="IPR037171">
    <property type="entry name" value="NagB/RpiA_transferase-like"/>
</dbReference>
<dbReference type="Pfam" id="PF04198">
    <property type="entry name" value="Sugar-bind"/>
    <property type="match status" value="1"/>
</dbReference>
<evidence type="ECO:0000313" key="2">
    <source>
        <dbReference type="EMBL" id="GAJ16793.1"/>
    </source>
</evidence>
<comment type="caution">
    <text evidence="2">The sequence shown here is derived from an EMBL/GenBank/DDBJ whole genome shotgun (WGS) entry which is preliminary data.</text>
</comment>
<dbReference type="EMBL" id="BARW01038885">
    <property type="protein sequence ID" value="GAJ16793.1"/>
    <property type="molecule type" value="Genomic_DNA"/>
</dbReference>
<feature type="non-terminal residue" evidence="2">
    <location>
        <position position="1"/>
    </location>
</feature>
<dbReference type="SUPFAM" id="SSF100950">
    <property type="entry name" value="NagB/RpiA/CoA transferase-like"/>
    <property type="match status" value="1"/>
</dbReference>
<evidence type="ECO:0000259" key="1">
    <source>
        <dbReference type="Pfam" id="PF04198"/>
    </source>
</evidence>
<feature type="domain" description="Sugar-binding" evidence="1">
    <location>
        <begin position="1"/>
        <end position="39"/>
    </location>
</feature>
<dbReference type="AlphaFoldDB" id="X1UH33"/>
<reference evidence="2" key="1">
    <citation type="journal article" date="2014" name="Front. Microbiol.">
        <title>High frequency of phylogenetically diverse reductive dehalogenase-homologous genes in deep subseafloor sedimentary metagenomes.</title>
        <authorList>
            <person name="Kawai M."/>
            <person name="Futagami T."/>
            <person name="Toyoda A."/>
            <person name="Takaki Y."/>
            <person name="Nishi S."/>
            <person name="Hori S."/>
            <person name="Arai W."/>
            <person name="Tsubouchi T."/>
            <person name="Morono Y."/>
            <person name="Uchiyama I."/>
            <person name="Ito T."/>
            <person name="Fujiyama A."/>
            <person name="Inagaki F."/>
            <person name="Takami H."/>
        </authorList>
    </citation>
    <scope>NUCLEOTIDE SEQUENCE</scope>
    <source>
        <strain evidence="2">Expedition CK06-06</strain>
    </source>
</reference>
<dbReference type="GO" id="GO:0030246">
    <property type="term" value="F:carbohydrate binding"/>
    <property type="evidence" value="ECO:0007669"/>
    <property type="project" value="InterPro"/>
</dbReference>